<reference evidence="2" key="1">
    <citation type="submission" date="2023-03" db="EMBL/GenBank/DDBJ databases">
        <title>Massive genome expansion in bonnet fungi (Mycena s.s.) driven by repeated elements and novel gene families across ecological guilds.</title>
        <authorList>
            <consortium name="Lawrence Berkeley National Laboratory"/>
            <person name="Harder C.B."/>
            <person name="Miyauchi S."/>
            <person name="Viragh M."/>
            <person name="Kuo A."/>
            <person name="Thoen E."/>
            <person name="Andreopoulos B."/>
            <person name="Lu D."/>
            <person name="Skrede I."/>
            <person name="Drula E."/>
            <person name="Henrissat B."/>
            <person name="Morin E."/>
            <person name="Kohler A."/>
            <person name="Barry K."/>
            <person name="LaButti K."/>
            <person name="Morin E."/>
            <person name="Salamov A."/>
            <person name="Lipzen A."/>
            <person name="Mereny Z."/>
            <person name="Hegedus B."/>
            <person name="Baldrian P."/>
            <person name="Stursova M."/>
            <person name="Weitz H."/>
            <person name="Taylor A."/>
            <person name="Grigoriev I.V."/>
            <person name="Nagy L.G."/>
            <person name="Martin F."/>
            <person name="Kauserud H."/>
        </authorList>
    </citation>
    <scope>NUCLEOTIDE SEQUENCE</scope>
    <source>
        <strain evidence="2">CBHHK182m</strain>
    </source>
</reference>
<gene>
    <name evidence="2" type="ORF">B0H16DRAFT_1531231</name>
</gene>
<accession>A0AAD7NG68</accession>
<evidence type="ECO:0000256" key="1">
    <source>
        <dbReference type="SAM" id="MobiDB-lite"/>
    </source>
</evidence>
<evidence type="ECO:0000313" key="2">
    <source>
        <dbReference type="EMBL" id="KAJ7760952.1"/>
    </source>
</evidence>
<dbReference type="Proteomes" id="UP001215598">
    <property type="component" value="Unassembled WGS sequence"/>
</dbReference>
<feature type="compositionally biased region" description="Low complexity" evidence="1">
    <location>
        <begin position="220"/>
        <end position="230"/>
    </location>
</feature>
<protein>
    <submittedName>
        <fullName evidence="2">Uncharacterized protein</fullName>
    </submittedName>
</protein>
<name>A0AAD7NG68_9AGAR</name>
<dbReference type="AlphaFoldDB" id="A0AAD7NG68"/>
<sequence length="269" mass="29247">MHAPSETPADVDVSLSMRLWAKVSGSNLRVNRWRKESRAIHDKVEANILYSTSKEYNAFEQRYRNLQTGLEAYDKSLRSGEWKTVWGLSTVVYVRGHEVLQSGESVSSNAARLKENCARTHQNHQKIGGRCTLCFGDDLDIGSLIFRSSLQVVRELGEDDSPSLSAPNHGERNPASMAHDLGASSSRATVTSAVNRSLGASTTTAAADIAAHGGEGQEPSSSDAASSSAALRPTKTQKTRILPGKAIVETEEMTVYADSGKTIIEWHKF</sequence>
<proteinExistence type="predicted"/>
<keyword evidence="3" id="KW-1185">Reference proteome</keyword>
<feature type="region of interest" description="Disordered" evidence="1">
    <location>
        <begin position="157"/>
        <end position="190"/>
    </location>
</feature>
<comment type="caution">
    <text evidence="2">The sequence shown here is derived from an EMBL/GenBank/DDBJ whole genome shotgun (WGS) entry which is preliminary data.</text>
</comment>
<dbReference type="EMBL" id="JARKIB010000036">
    <property type="protein sequence ID" value="KAJ7760952.1"/>
    <property type="molecule type" value="Genomic_DNA"/>
</dbReference>
<organism evidence="2 3">
    <name type="scientific">Mycena metata</name>
    <dbReference type="NCBI Taxonomy" id="1033252"/>
    <lineage>
        <taxon>Eukaryota</taxon>
        <taxon>Fungi</taxon>
        <taxon>Dikarya</taxon>
        <taxon>Basidiomycota</taxon>
        <taxon>Agaricomycotina</taxon>
        <taxon>Agaricomycetes</taxon>
        <taxon>Agaricomycetidae</taxon>
        <taxon>Agaricales</taxon>
        <taxon>Marasmiineae</taxon>
        <taxon>Mycenaceae</taxon>
        <taxon>Mycena</taxon>
    </lineage>
</organism>
<feature type="region of interest" description="Disordered" evidence="1">
    <location>
        <begin position="212"/>
        <end position="238"/>
    </location>
</feature>
<evidence type="ECO:0000313" key="3">
    <source>
        <dbReference type="Proteomes" id="UP001215598"/>
    </source>
</evidence>